<dbReference type="GO" id="GO:0052929">
    <property type="term" value="F:ATP:3'-cytidine-cytidine-tRNA adenylyltransferase activity"/>
    <property type="evidence" value="ECO:0007669"/>
    <property type="project" value="TreeGrafter"/>
</dbReference>
<evidence type="ECO:0000256" key="1">
    <source>
        <dbReference type="ARBA" id="ARBA00007265"/>
    </source>
</evidence>
<dbReference type="InParanoid" id="A0A1Y1YRM7"/>
<reference evidence="8 9" key="1">
    <citation type="submission" date="2016-07" db="EMBL/GenBank/DDBJ databases">
        <title>Pervasive Adenine N6-methylation of Active Genes in Fungi.</title>
        <authorList>
            <consortium name="DOE Joint Genome Institute"/>
            <person name="Mondo S.J."/>
            <person name="Dannebaum R.O."/>
            <person name="Kuo R.C."/>
            <person name="Labutti K."/>
            <person name="Haridas S."/>
            <person name="Kuo A."/>
            <person name="Salamov A."/>
            <person name="Ahrendt S.R."/>
            <person name="Lipzen A."/>
            <person name="Sullivan W."/>
            <person name="Andreopoulos W.B."/>
            <person name="Clum A."/>
            <person name="Lindquist E."/>
            <person name="Daum C."/>
            <person name="Ramamoorthy G.K."/>
            <person name="Gryganskyi A."/>
            <person name="Culley D."/>
            <person name="Magnuson J.K."/>
            <person name="James T.Y."/>
            <person name="O'Malley M.A."/>
            <person name="Stajich J.E."/>
            <person name="Spatafora J.W."/>
            <person name="Visel A."/>
            <person name="Grigoriev I.V."/>
        </authorList>
    </citation>
    <scope>NUCLEOTIDE SEQUENCE [LARGE SCALE GENOMIC DNA]</scope>
    <source>
        <strain evidence="8 9">CBS 931.73</strain>
    </source>
</reference>
<dbReference type="PANTHER" id="PTHR13734">
    <property type="entry name" value="TRNA-NUCLEOTIDYLTRANSFERASE"/>
    <property type="match status" value="1"/>
</dbReference>
<evidence type="ECO:0000256" key="5">
    <source>
        <dbReference type="RuleBase" id="RU003953"/>
    </source>
</evidence>
<dbReference type="GO" id="GO:0001680">
    <property type="term" value="P:tRNA 3'-terminal CCA addition"/>
    <property type="evidence" value="ECO:0007669"/>
    <property type="project" value="TreeGrafter"/>
</dbReference>
<dbReference type="SUPFAM" id="SSF81301">
    <property type="entry name" value="Nucleotidyltransferase"/>
    <property type="match status" value="1"/>
</dbReference>
<gene>
    <name evidence="8" type="ORF">K493DRAFT_210757</name>
</gene>
<dbReference type="Pfam" id="PF01743">
    <property type="entry name" value="PolyA_pol"/>
    <property type="match status" value="1"/>
</dbReference>
<keyword evidence="4 5" id="KW-0694">RNA-binding</keyword>
<organism evidence="8 9">
    <name type="scientific">Basidiobolus meristosporus CBS 931.73</name>
    <dbReference type="NCBI Taxonomy" id="1314790"/>
    <lineage>
        <taxon>Eukaryota</taxon>
        <taxon>Fungi</taxon>
        <taxon>Fungi incertae sedis</taxon>
        <taxon>Zoopagomycota</taxon>
        <taxon>Entomophthoromycotina</taxon>
        <taxon>Basidiobolomycetes</taxon>
        <taxon>Basidiobolales</taxon>
        <taxon>Basidiobolaceae</taxon>
        <taxon>Basidiobolus</taxon>
    </lineage>
</organism>
<dbReference type="PANTHER" id="PTHR13734:SF5">
    <property type="entry name" value="CCA TRNA NUCLEOTIDYLTRANSFERASE, MITOCHONDRIAL"/>
    <property type="match status" value="1"/>
</dbReference>
<dbReference type="OrthoDB" id="445712at2759"/>
<evidence type="ECO:0000256" key="2">
    <source>
        <dbReference type="ARBA" id="ARBA00022679"/>
    </source>
</evidence>
<evidence type="ECO:0000256" key="3">
    <source>
        <dbReference type="ARBA" id="ARBA00022741"/>
    </source>
</evidence>
<dbReference type="Gene3D" id="3.30.460.10">
    <property type="entry name" value="Beta Polymerase, domain 2"/>
    <property type="match status" value="1"/>
</dbReference>
<dbReference type="AlphaFoldDB" id="A0A1Y1YRM7"/>
<dbReference type="GO" id="GO:0000166">
    <property type="term" value="F:nucleotide binding"/>
    <property type="evidence" value="ECO:0007669"/>
    <property type="project" value="UniProtKB-KW"/>
</dbReference>
<dbReference type="InterPro" id="IPR032828">
    <property type="entry name" value="PolyA_RNA-bd"/>
</dbReference>
<evidence type="ECO:0000259" key="6">
    <source>
        <dbReference type="Pfam" id="PF01743"/>
    </source>
</evidence>
<dbReference type="InterPro" id="IPR002646">
    <property type="entry name" value="PolA_pol_head_dom"/>
</dbReference>
<dbReference type="InterPro" id="IPR043519">
    <property type="entry name" value="NT_sf"/>
</dbReference>
<evidence type="ECO:0000259" key="7">
    <source>
        <dbReference type="Pfam" id="PF12627"/>
    </source>
</evidence>
<comment type="similarity">
    <text evidence="1 5">Belongs to the tRNA nucleotidyltransferase/poly(A) polymerase family.</text>
</comment>
<evidence type="ECO:0000313" key="8">
    <source>
        <dbReference type="EMBL" id="ORY00619.1"/>
    </source>
</evidence>
<evidence type="ECO:0000313" key="9">
    <source>
        <dbReference type="Proteomes" id="UP000193498"/>
    </source>
</evidence>
<dbReference type="GO" id="GO:0003723">
    <property type="term" value="F:RNA binding"/>
    <property type="evidence" value="ECO:0007669"/>
    <property type="project" value="UniProtKB-KW"/>
</dbReference>
<dbReference type="GO" id="GO:0052927">
    <property type="term" value="F:CC tRNA cytidylyltransferase activity"/>
    <property type="evidence" value="ECO:0007669"/>
    <property type="project" value="TreeGrafter"/>
</dbReference>
<dbReference type="Proteomes" id="UP000193498">
    <property type="component" value="Unassembled WGS sequence"/>
</dbReference>
<sequence length="432" mass="49235">MLGYDFALHVNDYLKKKGYSSKHVTKIASNPDKSKHLETATSMVFGMSLDFVNLRGEVREENGSPLEASFGTPSQDAFRRDITINALFYNIHTQEVEDFTNMGIADLSEGLIRTPLPAIETFRDDPLRVLRCIRFASIFDFDIVEDIKKVTSEPEIMNALSKNISRERIGVELDKILRGPNPLKGLELIHGLNLFNVVFTKPSNATADSTQDESIGLQLSKTINWYKHIGEVIPNSTEEIRWLYLASNLIPFKDLTYQEKKRQLTVVHYSIREGLKSSNVDIDTTCKLFSSLDLIREAVESNYSKALDRPKLGMLLREIGNKWRLAVMFSLANDVLPYQARSNQFEQDKAMQQVIEKYRRFVAQVHEYGIEECYSWKYIVDGKKAATLLGIKPGPQIKGILEKVMYWQLGHPEGTPEQCVEFIQSLAPESKQ</sequence>
<feature type="domain" description="tRNA nucleotidyltransferase/poly(A) polymerase RNA and SrmB- binding" evidence="7">
    <location>
        <begin position="162"/>
        <end position="199"/>
    </location>
</feature>
<comment type="caution">
    <text evidence="8">The sequence shown here is derived from an EMBL/GenBank/DDBJ whole genome shotgun (WGS) entry which is preliminary data.</text>
</comment>
<name>A0A1Y1YRM7_9FUNG</name>
<dbReference type="FunCoup" id="A0A1Y1YRM7">
    <property type="interactions" value="708"/>
</dbReference>
<dbReference type="Pfam" id="PF12627">
    <property type="entry name" value="PolyA_pol_RNAbd"/>
    <property type="match status" value="1"/>
</dbReference>
<keyword evidence="3" id="KW-0547">Nucleotide-binding</keyword>
<feature type="domain" description="Poly A polymerase head" evidence="6">
    <location>
        <begin position="19"/>
        <end position="113"/>
    </location>
</feature>
<proteinExistence type="inferred from homology"/>
<keyword evidence="9" id="KW-1185">Reference proteome</keyword>
<dbReference type="SUPFAM" id="SSF81891">
    <property type="entry name" value="Poly A polymerase C-terminal region-like"/>
    <property type="match status" value="1"/>
</dbReference>
<dbReference type="EMBL" id="MCFE01000080">
    <property type="protein sequence ID" value="ORY00619.1"/>
    <property type="molecule type" value="Genomic_DNA"/>
</dbReference>
<dbReference type="Gene3D" id="1.10.3090.10">
    <property type="entry name" value="cca-adding enzyme, domain 2"/>
    <property type="match status" value="1"/>
</dbReference>
<dbReference type="STRING" id="1314790.A0A1Y1YRM7"/>
<evidence type="ECO:0000256" key="4">
    <source>
        <dbReference type="ARBA" id="ARBA00022884"/>
    </source>
</evidence>
<protein>
    <submittedName>
        <fullName evidence="8">Poly A polymerase C-terminal region-like protein</fullName>
    </submittedName>
</protein>
<keyword evidence="2 5" id="KW-0808">Transferase</keyword>
<accession>A0A1Y1YRM7</accession>